<dbReference type="RefSeq" id="WP_160368859.1">
    <property type="nucleotide sequence ID" value="NZ_WSQA01000005.1"/>
</dbReference>
<dbReference type="AlphaFoldDB" id="A0A6N8KXD1"/>
<evidence type="ECO:0000313" key="2">
    <source>
        <dbReference type="EMBL" id="MVZ62120.1"/>
    </source>
</evidence>
<accession>A0A6N8KXD1</accession>
<dbReference type="Pfam" id="PF13302">
    <property type="entry name" value="Acetyltransf_3"/>
    <property type="match status" value="1"/>
</dbReference>
<gene>
    <name evidence="2" type="ORF">GQF63_08815</name>
</gene>
<dbReference type="InterPro" id="IPR051531">
    <property type="entry name" value="N-acetyltransferase"/>
</dbReference>
<dbReference type="EMBL" id="WSQA01000005">
    <property type="protein sequence ID" value="MVZ62120.1"/>
    <property type="molecule type" value="Genomic_DNA"/>
</dbReference>
<reference evidence="2 3" key="1">
    <citation type="submission" date="2019-12" db="EMBL/GenBank/DDBJ databases">
        <authorList>
            <person name="Dong K."/>
        </authorList>
    </citation>
    <scope>NUCLEOTIDE SEQUENCE [LARGE SCALE GENOMIC DNA]</scope>
    <source>
        <strain evidence="2 3">JCM 31225</strain>
    </source>
</reference>
<keyword evidence="2" id="KW-0808">Transferase</keyword>
<dbReference type="PROSITE" id="PS51186">
    <property type="entry name" value="GNAT"/>
    <property type="match status" value="1"/>
</dbReference>
<proteinExistence type="predicted"/>
<organism evidence="2 3">
    <name type="scientific">Sphingobacterium humi</name>
    <dbReference type="NCBI Taxonomy" id="1796905"/>
    <lineage>
        <taxon>Bacteria</taxon>
        <taxon>Pseudomonadati</taxon>
        <taxon>Bacteroidota</taxon>
        <taxon>Sphingobacteriia</taxon>
        <taxon>Sphingobacteriales</taxon>
        <taxon>Sphingobacteriaceae</taxon>
        <taxon>Sphingobacterium</taxon>
    </lineage>
</organism>
<dbReference type="Gene3D" id="3.40.630.30">
    <property type="match status" value="1"/>
</dbReference>
<dbReference type="Proteomes" id="UP000435036">
    <property type="component" value="Unassembled WGS sequence"/>
</dbReference>
<dbReference type="PANTHER" id="PTHR43792:SF1">
    <property type="entry name" value="N-ACETYLTRANSFERASE DOMAIN-CONTAINING PROTEIN"/>
    <property type="match status" value="1"/>
</dbReference>
<dbReference type="PANTHER" id="PTHR43792">
    <property type="entry name" value="GNAT FAMILY, PUTATIVE (AFU_ORTHOLOGUE AFUA_3G00765)-RELATED-RELATED"/>
    <property type="match status" value="1"/>
</dbReference>
<evidence type="ECO:0000259" key="1">
    <source>
        <dbReference type="PROSITE" id="PS51186"/>
    </source>
</evidence>
<protein>
    <submittedName>
        <fullName evidence="2">GNAT family N-acetyltransferase</fullName>
    </submittedName>
</protein>
<feature type="domain" description="N-acetyltransferase" evidence="1">
    <location>
        <begin position="22"/>
        <end position="164"/>
    </location>
</feature>
<name>A0A6N8KXD1_9SPHI</name>
<dbReference type="SUPFAM" id="SSF55729">
    <property type="entry name" value="Acyl-CoA N-acyltransferases (Nat)"/>
    <property type="match status" value="1"/>
</dbReference>
<dbReference type="OrthoDB" id="9798081at2"/>
<sequence>MFVELHTDRLSFHPLDVYDASFMLRLLNTESWLRFIGDKQVQDLADAAGYILWIQQNKAFYYHVIRLKDSFEPIGVVTLLHRNGQPAPDLGFALMPDYEGQGYAIEACAAYLQKLQEDKTLKVILAIAMPANEKSLKLLGRLGFSFEKEMEEAGETLLVYKKEL</sequence>
<dbReference type="InterPro" id="IPR000182">
    <property type="entry name" value="GNAT_dom"/>
</dbReference>
<evidence type="ECO:0000313" key="3">
    <source>
        <dbReference type="Proteomes" id="UP000435036"/>
    </source>
</evidence>
<comment type="caution">
    <text evidence="2">The sequence shown here is derived from an EMBL/GenBank/DDBJ whole genome shotgun (WGS) entry which is preliminary data.</text>
</comment>
<dbReference type="GO" id="GO:0016747">
    <property type="term" value="F:acyltransferase activity, transferring groups other than amino-acyl groups"/>
    <property type="evidence" value="ECO:0007669"/>
    <property type="project" value="InterPro"/>
</dbReference>
<dbReference type="InterPro" id="IPR016181">
    <property type="entry name" value="Acyl_CoA_acyltransferase"/>
</dbReference>
<keyword evidence="3" id="KW-1185">Reference proteome</keyword>